<evidence type="ECO:0000259" key="2">
    <source>
        <dbReference type="Pfam" id="PF13485"/>
    </source>
</evidence>
<sequence length="312" mass="36818">MSLIVLPRIRYCFAILVLHLFIPLVSYASDYIGISTCHFVFYFHSQDERIMRSLIDQAEGLRREIVEDLGIDFEERTKVYLAPSSRKFREIQPRGEISSWAVGVAYPSLNLIIMKSPRATKRGHIDLKKVFKHEFSHIALGRAFRGREKVPRWLDEGLAMYESREWDLSRVSTMTRAVLSDSLIPLSEITSSFPQEADRAELAYSESFYLISFLISQYGKENFHRFIKEYSGGKGLKEVLMGVYGIRWEELEKRWRNYLKLRFSWIPIISSTTTLWFLVTLVFILGYLRKRKASRLKLEKWEREEEEEEEEE</sequence>
<gene>
    <name evidence="3" type="ORF">E3J95_00945</name>
</gene>
<proteinExistence type="predicted"/>
<accession>A0A523QM12</accession>
<evidence type="ECO:0000313" key="4">
    <source>
        <dbReference type="Proteomes" id="UP000320781"/>
    </source>
</evidence>
<protein>
    <recommendedName>
        <fullName evidence="2">Peptidase MA-like domain-containing protein</fullName>
    </recommendedName>
</protein>
<dbReference type="AlphaFoldDB" id="A0A523QM12"/>
<reference evidence="3 4" key="1">
    <citation type="submission" date="2019-03" db="EMBL/GenBank/DDBJ databases">
        <title>Metabolic potential of uncultured bacteria and archaea associated with petroleum seepage in deep-sea sediments.</title>
        <authorList>
            <person name="Dong X."/>
            <person name="Hubert C."/>
        </authorList>
    </citation>
    <scope>NUCLEOTIDE SEQUENCE [LARGE SCALE GENOMIC DNA]</scope>
    <source>
        <strain evidence="3">E44_bin92</strain>
    </source>
</reference>
<dbReference type="Pfam" id="PF13485">
    <property type="entry name" value="Peptidase_MA_2"/>
    <property type="match status" value="1"/>
</dbReference>
<dbReference type="Proteomes" id="UP000320781">
    <property type="component" value="Unassembled WGS sequence"/>
</dbReference>
<dbReference type="InterPro" id="IPR039568">
    <property type="entry name" value="Peptidase_MA-like_dom"/>
</dbReference>
<feature type="transmembrane region" description="Helical" evidence="1">
    <location>
        <begin position="265"/>
        <end position="288"/>
    </location>
</feature>
<keyword evidence="1" id="KW-0812">Transmembrane</keyword>
<organism evidence="3 4">
    <name type="scientific">Aerophobetes bacterium</name>
    <dbReference type="NCBI Taxonomy" id="2030807"/>
    <lineage>
        <taxon>Bacteria</taxon>
        <taxon>Candidatus Aerophobota</taxon>
    </lineage>
</organism>
<feature type="domain" description="Peptidase MA-like" evidence="2">
    <location>
        <begin position="98"/>
        <end position="260"/>
    </location>
</feature>
<keyword evidence="1" id="KW-1133">Transmembrane helix</keyword>
<comment type="caution">
    <text evidence="3">The sequence shown here is derived from an EMBL/GenBank/DDBJ whole genome shotgun (WGS) entry which is preliminary data.</text>
</comment>
<dbReference type="EMBL" id="SOKU01000038">
    <property type="protein sequence ID" value="TES86852.1"/>
    <property type="molecule type" value="Genomic_DNA"/>
</dbReference>
<evidence type="ECO:0000256" key="1">
    <source>
        <dbReference type="SAM" id="Phobius"/>
    </source>
</evidence>
<name>A0A523QM12_UNCAE</name>
<evidence type="ECO:0000313" key="3">
    <source>
        <dbReference type="EMBL" id="TES86852.1"/>
    </source>
</evidence>
<keyword evidence="1" id="KW-0472">Membrane</keyword>